<dbReference type="CDD" id="cd01392">
    <property type="entry name" value="HTH_LacI"/>
    <property type="match status" value="1"/>
</dbReference>
<evidence type="ECO:0000259" key="6">
    <source>
        <dbReference type="PROSITE" id="PS50932"/>
    </source>
</evidence>
<protein>
    <submittedName>
        <fullName evidence="7">LacI family DNA-binding transcriptional regulator</fullName>
    </submittedName>
</protein>
<dbReference type="SUPFAM" id="SSF53822">
    <property type="entry name" value="Periplasmic binding protein-like I"/>
    <property type="match status" value="1"/>
</dbReference>
<dbReference type="Gene3D" id="3.40.50.2300">
    <property type="match status" value="2"/>
</dbReference>
<gene>
    <name evidence="7" type="ORF">EPA99_07870</name>
</gene>
<keyword evidence="8" id="KW-1185">Reference proteome</keyword>
<dbReference type="SUPFAM" id="SSF47413">
    <property type="entry name" value="lambda repressor-like DNA-binding domains"/>
    <property type="match status" value="1"/>
</dbReference>
<keyword evidence="1" id="KW-0678">Repressor</keyword>
<organism evidence="7 8">
    <name type="scientific">Pseudoxanthomonas composti</name>
    <dbReference type="NCBI Taxonomy" id="2137479"/>
    <lineage>
        <taxon>Bacteria</taxon>
        <taxon>Pseudomonadati</taxon>
        <taxon>Pseudomonadota</taxon>
        <taxon>Gammaproteobacteria</taxon>
        <taxon>Lysobacterales</taxon>
        <taxon>Lysobacteraceae</taxon>
        <taxon>Pseudoxanthomonas</taxon>
    </lineage>
</organism>
<dbReference type="RefSeq" id="WP_129470656.1">
    <property type="nucleotide sequence ID" value="NZ_SAWZ01000003.1"/>
</dbReference>
<dbReference type="Pfam" id="PF00356">
    <property type="entry name" value="LacI"/>
    <property type="match status" value="1"/>
</dbReference>
<evidence type="ECO:0000313" key="7">
    <source>
        <dbReference type="EMBL" id="RXR06549.1"/>
    </source>
</evidence>
<keyword evidence="2" id="KW-0805">Transcription regulation</keyword>
<dbReference type="SMART" id="SM00354">
    <property type="entry name" value="HTH_LACI"/>
    <property type="match status" value="1"/>
</dbReference>
<feature type="domain" description="HTH lacI-type" evidence="6">
    <location>
        <begin position="11"/>
        <end position="65"/>
    </location>
</feature>
<dbReference type="GO" id="GO:0003700">
    <property type="term" value="F:DNA-binding transcription factor activity"/>
    <property type="evidence" value="ECO:0007669"/>
    <property type="project" value="TreeGrafter"/>
</dbReference>
<evidence type="ECO:0000313" key="8">
    <source>
        <dbReference type="Proteomes" id="UP000289784"/>
    </source>
</evidence>
<dbReference type="PANTHER" id="PTHR30146:SF148">
    <property type="entry name" value="HTH-TYPE TRANSCRIPTIONAL REPRESSOR PURR-RELATED"/>
    <property type="match status" value="1"/>
</dbReference>
<reference evidence="7 8" key="1">
    <citation type="submission" date="2019-01" db="EMBL/GenBank/DDBJ databases">
        <title>Pseudoxanthomonas composti sp. nov., isolated from compost.</title>
        <authorList>
            <person name="Yang G."/>
        </authorList>
    </citation>
    <scope>NUCLEOTIDE SEQUENCE [LARGE SCALE GENOMIC DNA]</scope>
    <source>
        <strain evidence="7 8">GSS15</strain>
    </source>
</reference>
<sequence>MTESDHRRRRITLADIASACGVSSATVSLVLSGSPAVAASTRKRVEAEIVRQGYVYNRSAANLRRKISSSVAVVINDLSNPFVAEFAAGVDEALAEAGCVMLLGSSGESVERQRAVLQSLIEHGPAGVILTPAEGSKVSDLQPVVGLHTPLLLFNREVPEAKWDYLGADNVAGARMATEHLLAQGHTRIAFFGGHRDSSSCRQRVEGYLSALAEAGISPEPRWMVECAPTRMQAATATAALFARDPAPTAAVTYNDGVALGLMMGLRARNITPGRDFAITGFDDIPEAHAQVPALTTLATGPRALGRQAVGLVLGRGNKPDLPARRTISPVSLVTRDSSLTYAHPLEAPAGKAAKRKSRRTGEPA</sequence>
<evidence type="ECO:0000256" key="2">
    <source>
        <dbReference type="ARBA" id="ARBA00023015"/>
    </source>
</evidence>
<dbReference type="InterPro" id="IPR000843">
    <property type="entry name" value="HTH_LacI"/>
</dbReference>
<dbReference type="PROSITE" id="PS50932">
    <property type="entry name" value="HTH_LACI_2"/>
    <property type="match status" value="1"/>
</dbReference>
<keyword evidence="3 7" id="KW-0238">DNA-binding</keyword>
<dbReference type="InterPro" id="IPR046335">
    <property type="entry name" value="LacI/GalR-like_sensor"/>
</dbReference>
<dbReference type="CDD" id="cd06289">
    <property type="entry name" value="PBP1_MalI-like"/>
    <property type="match status" value="1"/>
</dbReference>
<dbReference type="Gene3D" id="1.10.260.40">
    <property type="entry name" value="lambda repressor-like DNA-binding domains"/>
    <property type="match status" value="1"/>
</dbReference>
<name>A0A4Q1JXZ9_9GAMM</name>
<feature type="region of interest" description="Disordered" evidence="5">
    <location>
        <begin position="344"/>
        <end position="365"/>
    </location>
</feature>
<proteinExistence type="predicted"/>
<evidence type="ECO:0000256" key="3">
    <source>
        <dbReference type="ARBA" id="ARBA00023125"/>
    </source>
</evidence>
<dbReference type="GO" id="GO:0000976">
    <property type="term" value="F:transcription cis-regulatory region binding"/>
    <property type="evidence" value="ECO:0007669"/>
    <property type="project" value="TreeGrafter"/>
</dbReference>
<evidence type="ECO:0000256" key="5">
    <source>
        <dbReference type="SAM" id="MobiDB-lite"/>
    </source>
</evidence>
<dbReference type="AlphaFoldDB" id="A0A4Q1JXZ9"/>
<dbReference type="InterPro" id="IPR010982">
    <property type="entry name" value="Lambda_DNA-bd_dom_sf"/>
</dbReference>
<dbReference type="OrthoDB" id="9798934at2"/>
<evidence type="ECO:0000256" key="4">
    <source>
        <dbReference type="ARBA" id="ARBA00023163"/>
    </source>
</evidence>
<dbReference type="Proteomes" id="UP000289784">
    <property type="component" value="Unassembled WGS sequence"/>
</dbReference>
<comment type="caution">
    <text evidence="7">The sequence shown here is derived from an EMBL/GenBank/DDBJ whole genome shotgun (WGS) entry which is preliminary data.</text>
</comment>
<dbReference type="EMBL" id="SAWZ01000003">
    <property type="protein sequence ID" value="RXR06549.1"/>
    <property type="molecule type" value="Genomic_DNA"/>
</dbReference>
<dbReference type="PANTHER" id="PTHR30146">
    <property type="entry name" value="LACI-RELATED TRANSCRIPTIONAL REPRESSOR"/>
    <property type="match status" value="1"/>
</dbReference>
<evidence type="ECO:0000256" key="1">
    <source>
        <dbReference type="ARBA" id="ARBA00022491"/>
    </source>
</evidence>
<accession>A0A4Q1JXZ9</accession>
<dbReference type="InterPro" id="IPR028082">
    <property type="entry name" value="Peripla_BP_I"/>
</dbReference>
<keyword evidence="4" id="KW-0804">Transcription</keyword>
<dbReference type="Pfam" id="PF13377">
    <property type="entry name" value="Peripla_BP_3"/>
    <property type="match status" value="1"/>
</dbReference>